<dbReference type="InterPro" id="IPR006543">
    <property type="entry name" value="Histidinol-phos"/>
</dbReference>
<evidence type="ECO:0000256" key="2">
    <source>
        <dbReference type="ARBA" id="ARBA00022490"/>
    </source>
</evidence>
<feature type="binding site" evidence="9">
    <location>
        <position position="88"/>
    </location>
    <ligand>
        <name>Zn(2+)</name>
        <dbReference type="ChEBI" id="CHEBI:29105"/>
    </ligand>
</feature>
<evidence type="ECO:0000256" key="9">
    <source>
        <dbReference type="PIRSR" id="PIRSR004682-4"/>
    </source>
</evidence>
<dbReference type="PANTHER" id="PTHR42891">
    <property type="entry name" value="D-GLYCERO-BETA-D-MANNO-HEPTOSE-1,7-BISPHOSPHATE 7-PHOSPHATASE"/>
    <property type="match status" value="1"/>
</dbReference>
<gene>
    <name evidence="10" type="ORF">FHS32_004917</name>
</gene>
<dbReference type="NCBIfam" id="TIGR01656">
    <property type="entry name" value="Histidinol-ppas"/>
    <property type="match status" value="1"/>
</dbReference>
<dbReference type="AlphaFoldDB" id="A0A7W8BSJ7"/>
<dbReference type="Pfam" id="PF13242">
    <property type="entry name" value="Hydrolase_like"/>
    <property type="match status" value="1"/>
</dbReference>
<reference evidence="10 11" key="1">
    <citation type="submission" date="2020-08" db="EMBL/GenBank/DDBJ databases">
        <title>Genomic Encyclopedia of Type Strains, Phase III (KMG-III): the genomes of soil and plant-associated and newly described type strains.</title>
        <authorList>
            <person name="Whitman W."/>
        </authorList>
    </citation>
    <scope>NUCLEOTIDE SEQUENCE [LARGE SCALE GENOMIC DNA]</scope>
    <source>
        <strain evidence="10 11">CECT 3226</strain>
    </source>
</reference>
<keyword evidence="3 9" id="KW-0479">Metal-binding</keyword>
<dbReference type="InterPro" id="IPR036412">
    <property type="entry name" value="HAD-like_sf"/>
</dbReference>
<dbReference type="Gene3D" id="3.40.50.1000">
    <property type="entry name" value="HAD superfamily/HAD-like"/>
    <property type="match status" value="1"/>
</dbReference>
<dbReference type="NCBIfam" id="TIGR01662">
    <property type="entry name" value="HAD-SF-IIIA"/>
    <property type="match status" value="1"/>
</dbReference>
<feature type="site" description="Contributes to substrate recognition" evidence="8">
    <location>
        <position position="89"/>
    </location>
</feature>
<dbReference type="InterPro" id="IPR023214">
    <property type="entry name" value="HAD_sf"/>
</dbReference>
<keyword evidence="9" id="KW-0460">Magnesium</keyword>
<name>A0A7W8BSJ7_9ACTN</name>
<dbReference type="EC" id="3.1.3.-" evidence="7"/>
<dbReference type="InterPro" id="IPR004446">
    <property type="entry name" value="Heptose_bisP_phosphatase"/>
</dbReference>
<dbReference type="GO" id="GO:0005975">
    <property type="term" value="P:carbohydrate metabolic process"/>
    <property type="evidence" value="ECO:0007669"/>
    <property type="project" value="InterPro"/>
</dbReference>
<feature type="binding site" evidence="9">
    <location>
        <position position="115"/>
    </location>
    <ligand>
        <name>Mg(2+)</name>
        <dbReference type="ChEBI" id="CHEBI:18420"/>
    </ligand>
</feature>
<comment type="caution">
    <text evidence="10">The sequence shown here is derived from an EMBL/GenBank/DDBJ whole genome shotgun (WGS) entry which is preliminary data.</text>
</comment>
<comment type="subcellular location">
    <subcellularLocation>
        <location evidence="1 7">Cytoplasm</location>
    </subcellularLocation>
</comment>
<dbReference type="EMBL" id="JACHJE010000012">
    <property type="protein sequence ID" value="MBB5128142.1"/>
    <property type="molecule type" value="Genomic_DNA"/>
</dbReference>
<feature type="binding site" evidence="9">
    <location>
        <position position="80"/>
    </location>
    <ligand>
        <name>Zn(2+)</name>
        <dbReference type="ChEBI" id="CHEBI:29105"/>
    </ligand>
</feature>
<sequence length="167" mass="17834">MLIENRDTHVRRVSDVALIPGAVDAVRRLSMYRDVVIVTNQAVIERDSAPAEEILAVHQCIVDTLTAAGADIVGSVICPHDPARRCVCRKPEPGMLFAASRAWGCRVEGGWMVGDAITDVQAGVAAGCRTMLVRTGRGVVHESDTRRVYPDCVVAASLACGLGRLLA</sequence>
<evidence type="ECO:0000313" key="10">
    <source>
        <dbReference type="EMBL" id="MBB5128142.1"/>
    </source>
</evidence>
<comment type="cofactor">
    <cofactor evidence="9">
        <name>Zn(2+)</name>
        <dbReference type="ChEBI" id="CHEBI:29105"/>
    </cofactor>
</comment>
<keyword evidence="2 7" id="KW-0963">Cytoplasm</keyword>
<dbReference type="SUPFAM" id="SSF56784">
    <property type="entry name" value="HAD-like"/>
    <property type="match status" value="1"/>
</dbReference>
<dbReference type="PANTHER" id="PTHR42891:SF1">
    <property type="entry name" value="D-GLYCERO-BETA-D-MANNO-HEPTOSE-1,7-BISPHOSPHATE 7-PHOSPHATASE"/>
    <property type="match status" value="1"/>
</dbReference>
<evidence type="ECO:0000256" key="7">
    <source>
        <dbReference type="PIRNR" id="PIRNR004682"/>
    </source>
</evidence>
<evidence type="ECO:0000256" key="3">
    <source>
        <dbReference type="ARBA" id="ARBA00022723"/>
    </source>
</evidence>
<dbReference type="GO" id="GO:0016791">
    <property type="term" value="F:phosphatase activity"/>
    <property type="evidence" value="ECO:0007669"/>
    <property type="project" value="InterPro"/>
</dbReference>
<accession>A0A7W8BSJ7</accession>
<dbReference type="Proteomes" id="UP000568022">
    <property type="component" value="Unassembled WGS sequence"/>
</dbReference>
<keyword evidence="9" id="KW-0862">Zinc</keyword>
<evidence type="ECO:0000256" key="5">
    <source>
        <dbReference type="ARBA" id="ARBA00023277"/>
    </source>
</evidence>
<keyword evidence="5 7" id="KW-0119">Carbohydrate metabolism</keyword>
<proteinExistence type="inferred from homology"/>
<evidence type="ECO:0000256" key="6">
    <source>
        <dbReference type="ARBA" id="ARBA00031828"/>
    </source>
</evidence>
<comment type="cofactor">
    <cofactor evidence="9">
        <name>Mg(2+)</name>
        <dbReference type="ChEBI" id="CHEBI:18420"/>
    </cofactor>
</comment>
<organism evidence="10 11">
    <name type="scientific">Streptomyces griseoloalbus</name>
    <dbReference type="NCBI Taxonomy" id="67303"/>
    <lineage>
        <taxon>Bacteria</taxon>
        <taxon>Bacillati</taxon>
        <taxon>Actinomycetota</taxon>
        <taxon>Actinomycetes</taxon>
        <taxon>Kitasatosporales</taxon>
        <taxon>Streptomycetaceae</taxon>
        <taxon>Streptomyces</taxon>
    </lineage>
</organism>
<keyword evidence="11" id="KW-1185">Reference proteome</keyword>
<evidence type="ECO:0000313" key="11">
    <source>
        <dbReference type="Proteomes" id="UP000568022"/>
    </source>
</evidence>
<keyword evidence="4 7" id="KW-0378">Hydrolase</keyword>
<evidence type="ECO:0000256" key="8">
    <source>
        <dbReference type="PIRSR" id="PIRSR004682-3"/>
    </source>
</evidence>
<dbReference type="InterPro" id="IPR006549">
    <property type="entry name" value="HAD-SF_hydro_IIIA"/>
</dbReference>
<feature type="site" description="Stabilizes the phosphoryl group" evidence="8">
    <location>
        <position position="39"/>
    </location>
</feature>
<feature type="site" description="Stabilizes the phosphoryl group" evidence="8">
    <location>
        <position position="90"/>
    </location>
</feature>
<protein>
    <recommendedName>
        <fullName evidence="6 7">D,D-heptose 1,7-bisphosphate phosphatase</fullName>
        <ecNumber evidence="7">3.1.3.-</ecNumber>
    </recommendedName>
</protein>
<dbReference type="GO" id="GO:0005737">
    <property type="term" value="C:cytoplasm"/>
    <property type="evidence" value="ECO:0007669"/>
    <property type="project" value="UniProtKB-SubCell"/>
</dbReference>
<feature type="binding site" evidence="9">
    <location>
        <position position="78"/>
    </location>
    <ligand>
        <name>Zn(2+)</name>
        <dbReference type="ChEBI" id="CHEBI:29105"/>
    </ligand>
</feature>
<feature type="binding site" evidence="9">
    <location>
        <position position="86"/>
    </location>
    <ligand>
        <name>Zn(2+)</name>
        <dbReference type="ChEBI" id="CHEBI:29105"/>
    </ligand>
</feature>
<evidence type="ECO:0000256" key="1">
    <source>
        <dbReference type="ARBA" id="ARBA00004496"/>
    </source>
</evidence>
<comment type="similarity">
    <text evidence="7">Belongs to the gmhB family.</text>
</comment>
<evidence type="ECO:0000256" key="4">
    <source>
        <dbReference type="ARBA" id="ARBA00022801"/>
    </source>
</evidence>
<dbReference type="GO" id="GO:0046872">
    <property type="term" value="F:metal ion binding"/>
    <property type="evidence" value="ECO:0007669"/>
    <property type="project" value="UniProtKB-KW"/>
</dbReference>
<dbReference type="PIRSF" id="PIRSF004682">
    <property type="entry name" value="GmhB"/>
    <property type="match status" value="1"/>
</dbReference>